<keyword evidence="3" id="KW-0326">Glycosidase</keyword>
<dbReference type="SUPFAM" id="SSF49870">
    <property type="entry name" value="Osmotin, thaumatin-like protein"/>
    <property type="match status" value="1"/>
</dbReference>
<dbReference type="InterPro" id="IPR008979">
    <property type="entry name" value="Galactose-bd-like_sf"/>
</dbReference>
<dbReference type="InterPro" id="IPR005084">
    <property type="entry name" value="CBM6"/>
</dbReference>
<keyword evidence="4" id="KW-1185">Reference proteome</keyword>
<dbReference type="InterPro" id="IPR037176">
    <property type="entry name" value="Osmotin/thaumatin-like_sf"/>
</dbReference>
<dbReference type="STRING" id="394096.DB31_7675"/>
<evidence type="ECO:0000256" key="1">
    <source>
        <dbReference type="ARBA" id="ARBA00022729"/>
    </source>
</evidence>
<evidence type="ECO:0000313" key="3">
    <source>
        <dbReference type="EMBL" id="KFE68438.1"/>
    </source>
</evidence>
<accession>A0A085WL75</accession>
<dbReference type="SMART" id="SM00606">
    <property type="entry name" value="CBD_IV"/>
    <property type="match status" value="1"/>
</dbReference>
<feature type="domain" description="CBM6" evidence="2">
    <location>
        <begin position="46"/>
        <end position="175"/>
    </location>
</feature>
<dbReference type="Gene3D" id="2.60.110.10">
    <property type="entry name" value="Thaumatin"/>
    <property type="match status" value="1"/>
</dbReference>
<dbReference type="OrthoDB" id="5485890at2"/>
<protein>
    <submittedName>
        <fullName evidence="3">Endo-1,4-beta-xylanase A</fullName>
    </submittedName>
</protein>
<dbReference type="Pfam" id="PF16483">
    <property type="entry name" value="Glyco_hydro_64"/>
    <property type="match status" value="1"/>
</dbReference>
<dbReference type="PROSITE" id="PS51367">
    <property type="entry name" value="THAUMATIN_2"/>
    <property type="match status" value="1"/>
</dbReference>
<comment type="caution">
    <text evidence="3">The sequence shown here is derived from an EMBL/GenBank/DDBJ whole genome shotgun (WGS) entry which is preliminary data.</text>
</comment>
<keyword evidence="3" id="KW-0119">Carbohydrate metabolism</keyword>
<dbReference type="GO" id="GO:0045493">
    <property type="term" value="P:xylan catabolic process"/>
    <property type="evidence" value="ECO:0007669"/>
    <property type="project" value="UniProtKB-KW"/>
</dbReference>
<dbReference type="RefSeq" id="WP_083968416.1">
    <property type="nucleotide sequence ID" value="NZ_JMCB01000006.1"/>
</dbReference>
<name>A0A085WL75_9BACT</name>
<reference evidence="3 4" key="1">
    <citation type="submission" date="2014-04" db="EMBL/GenBank/DDBJ databases">
        <title>Genome assembly of Hyalangium minutum DSM 14724.</title>
        <authorList>
            <person name="Sharma G."/>
            <person name="Subramanian S."/>
        </authorList>
    </citation>
    <scope>NUCLEOTIDE SEQUENCE [LARGE SCALE GENOMIC DNA]</scope>
    <source>
        <strain evidence="3 4">DSM 14724</strain>
    </source>
</reference>
<dbReference type="Proteomes" id="UP000028725">
    <property type="component" value="Unassembled WGS sequence"/>
</dbReference>
<evidence type="ECO:0000313" key="4">
    <source>
        <dbReference type="Proteomes" id="UP000028725"/>
    </source>
</evidence>
<dbReference type="InterPro" id="IPR032477">
    <property type="entry name" value="Glyco_hydro_64"/>
</dbReference>
<dbReference type="InterPro" id="IPR006584">
    <property type="entry name" value="Cellulose-bd_IV"/>
</dbReference>
<organism evidence="3 4">
    <name type="scientific">Hyalangium minutum</name>
    <dbReference type="NCBI Taxonomy" id="394096"/>
    <lineage>
        <taxon>Bacteria</taxon>
        <taxon>Pseudomonadati</taxon>
        <taxon>Myxococcota</taxon>
        <taxon>Myxococcia</taxon>
        <taxon>Myxococcales</taxon>
        <taxon>Cystobacterineae</taxon>
        <taxon>Archangiaceae</taxon>
        <taxon>Hyalangium</taxon>
    </lineage>
</organism>
<dbReference type="EMBL" id="JMCB01000006">
    <property type="protein sequence ID" value="KFE68438.1"/>
    <property type="molecule type" value="Genomic_DNA"/>
</dbReference>
<dbReference type="AlphaFoldDB" id="A0A085WL75"/>
<dbReference type="Pfam" id="PF03422">
    <property type="entry name" value="CBM_6"/>
    <property type="match status" value="1"/>
</dbReference>
<evidence type="ECO:0000259" key="2">
    <source>
        <dbReference type="PROSITE" id="PS51175"/>
    </source>
</evidence>
<dbReference type="CDD" id="cd04084">
    <property type="entry name" value="CBM6_xylanase-like"/>
    <property type="match status" value="1"/>
</dbReference>
<dbReference type="SUPFAM" id="SSF49785">
    <property type="entry name" value="Galactose-binding domain-like"/>
    <property type="match status" value="1"/>
</dbReference>
<dbReference type="GO" id="GO:0016798">
    <property type="term" value="F:hydrolase activity, acting on glycosyl bonds"/>
    <property type="evidence" value="ECO:0007669"/>
    <property type="project" value="UniProtKB-KW"/>
</dbReference>
<keyword evidence="3" id="KW-0858">Xylan degradation</keyword>
<gene>
    <name evidence="3" type="ORF">DB31_7675</name>
</gene>
<dbReference type="InterPro" id="IPR001938">
    <property type="entry name" value="Thaumatin"/>
</dbReference>
<keyword evidence="1" id="KW-0732">Signal</keyword>
<dbReference type="Gene3D" id="2.60.120.260">
    <property type="entry name" value="Galactose-binding domain-like"/>
    <property type="match status" value="1"/>
</dbReference>
<keyword evidence="3" id="KW-0378">Hydrolase</keyword>
<keyword evidence="3" id="KW-0624">Polysaccharide degradation</keyword>
<dbReference type="PROSITE" id="PS51175">
    <property type="entry name" value="CBM6"/>
    <property type="match status" value="1"/>
</dbReference>
<sequence length="472" mass="49946">MKNSSFWSGVGAAGCLFALNLGCGGTTEAPEGISLESTSQSVIVGSRRQAETWSSSGTTAGAVFNEGGGEGQSVGGFQVNEVIHYPSVLFTDADQIKFQLAAPYGGGRAEIWADAVGSGTKVGTVDLTAATGADWNTFTTRTVTITKLSGTRSLYLKGVATGGDWLFKLDWFELHNSGGTTTPPPSGTVPVKVTNKCPFNLNVLLTGVNSISLERDSSGNPIYRNLASGQTYTYNTPGNYPAGRVSAYRTLPSPTSPRELEKAEFTLENNGSQLIHYNLTYVDHVGLPMAISTAGANNCVQVQCNKTASAMQSAIDTGCPDGLRYSMGGGTICLAPRSFCLDGEYASDSRRGTICTRLDSEIARCASKYPGQCNPGTAKTPQVYACSPPFFDQSAKWCAALNRGMVDAPDSTTVSQYYNTGKPYNQYAKWVHQQCGAVYAFAYDDYPMAANQAGFFTCSGGTQLNVTFCPAG</sequence>
<dbReference type="PROSITE" id="PS51257">
    <property type="entry name" value="PROKAR_LIPOPROTEIN"/>
    <property type="match status" value="1"/>
</dbReference>
<dbReference type="GO" id="GO:0030246">
    <property type="term" value="F:carbohydrate binding"/>
    <property type="evidence" value="ECO:0007669"/>
    <property type="project" value="InterPro"/>
</dbReference>
<proteinExistence type="predicted"/>